<organism evidence="1 2">
    <name type="scientific">Letharia columbiana</name>
    <dbReference type="NCBI Taxonomy" id="112416"/>
    <lineage>
        <taxon>Eukaryota</taxon>
        <taxon>Fungi</taxon>
        <taxon>Dikarya</taxon>
        <taxon>Ascomycota</taxon>
        <taxon>Pezizomycotina</taxon>
        <taxon>Lecanoromycetes</taxon>
        <taxon>OSLEUM clade</taxon>
        <taxon>Lecanoromycetidae</taxon>
        <taxon>Lecanorales</taxon>
        <taxon>Lecanorineae</taxon>
        <taxon>Parmeliaceae</taxon>
        <taxon>Letharia</taxon>
    </lineage>
</organism>
<evidence type="ECO:0000313" key="2">
    <source>
        <dbReference type="Proteomes" id="UP000578531"/>
    </source>
</evidence>
<evidence type="ECO:0000313" key="1">
    <source>
        <dbReference type="EMBL" id="KAF6240878.1"/>
    </source>
</evidence>
<dbReference type="EMBL" id="JACCJC010000002">
    <property type="protein sequence ID" value="KAF6240878.1"/>
    <property type="molecule type" value="Genomic_DNA"/>
</dbReference>
<sequence>MVYGKIQGYGSSPVIIFSKTGIALKFGESIVYEDYGKMLLGLKHGLKWVEQLDREVTHLGQQ</sequence>
<keyword evidence="2" id="KW-1185">Reference proteome</keyword>
<reference evidence="1 2" key="1">
    <citation type="journal article" date="2020" name="Genomics">
        <title>Complete, high-quality genomes from long-read metagenomic sequencing of two wolf lichen thalli reveals enigmatic genome architecture.</title>
        <authorList>
            <person name="McKenzie S.K."/>
            <person name="Walston R.F."/>
            <person name="Allen J.L."/>
        </authorList>
    </citation>
    <scope>NUCLEOTIDE SEQUENCE [LARGE SCALE GENOMIC DNA]</scope>
    <source>
        <strain evidence="1">WasteWater2</strain>
    </source>
</reference>
<name>A0A8H6G5H7_9LECA</name>
<dbReference type="RefSeq" id="XP_037170126.1">
    <property type="nucleotide sequence ID" value="XM_037302619.1"/>
</dbReference>
<comment type="caution">
    <text evidence="1">The sequence shown here is derived from an EMBL/GenBank/DDBJ whole genome shotgun (WGS) entry which is preliminary data.</text>
</comment>
<proteinExistence type="predicted"/>
<accession>A0A8H6G5H7</accession>
<dbReference type="Proteomes" id="UP000578531">
    <property type="component" value="Unassembled WGS sequence"/>
</dbReference>
<protein>
    <submittedName>
        <fullName evidence="1">Uncharacterized protein</fullName>
    </submittedName>
</protein>
<dbReference type="GeneID" id="59282349"/>
<gene>
    <name evidence="1" type="ORF">HO173_000670</name>
</gene>
<dbReference type="AlphaFoldDB" id="A0A8H6G5H7"/>